<keyword evidence="29" id="KW-1185">Reference proteome</keyword>
<dbReference type="InterPro" id="IPR001245">
    <property type="entry name" value="Ser-Thr/Tyr_kinase_cat_dom"/>
</dbReference>
<keyword evidence="2" id="KW-1003">Cell membrane</keyword>
<keyword evidence="11 22" id="KW-1133">Transmembrane helix</keyword>
<dbReference type="InterPro" id="IPR000719">
    <property type="entry name" value="Prot_kinase_dom"/>
</dbReference>
<evidence type="ECO:0000256" key="2">
    <source>
        <dbReference type="ARBA" id="ARBA00022475"/>
    </source>
</evidence>
<feature type="domain" description="Protein kinase" evidence="24">
    <location>
        <begin position="543"/>
        <end position="795"/>
    </location>
</feature>
<sequence length="865" mass="94790">MARAAIAALLCLLCAVCVVDRVEAAATLSQGESLTGNRVLVSANGEFQAGFFTPNGGDPGKVYFGVTYAKSTEVIMPWVGNRDAPVSAASAYSATVTGSGELQVMEGQRVVWRTGTDAPSPRDNHTLTIGDDGNLRVTGSDSADTDAVWESFDHPADTFMPGMRIALDQRNGAFNRTLFTSWRSAGDPAPGNFTLGLDPSAQLYIWQSQGGKNSTYWRSGQWAGNNFVGIPWRTLYIYGFKLTGDPRQSGGYMFYDFAPFNASLFRFVLQPNGTETCYMLLATGSWETVWSQPTNPCQEYNRCGANAQCTAGDDGQAVCSCLKGFDPKSEPEYSSGNWTRGCVRSTPLTCSERNTTATAAAAAGDDTFAELQGVKLPDFAVWGSTVGDATACRQACLANCSCGAYSYGTTSCLLWGQELVDIYHFPTGEGYSLYVKVPPSVLETSSDERGRWTTVIVVVVVVVVVVLAACGLLMWKCRRRIKEKFGIGGRKKPEVLLLRPVREGKQDFSGPKQAEQQEESDESKNCELPLFAFELLAAATDGFSDKNKLGEGGFGHVYKGRLPGGGEEIAVKRLSRTSGQGLEEFKNEVILIAKLQHRNLVRLLGCCIQGEEKILVYEYLPNKSLDAFLFDPARRGLLDWKTRFHIIEGIARGLLYLHRDSRLRVVHRDLKASNILLDDDMNPKISDFGMARIFGGDQNQVNTNRVVGTLGYMSPEYAMEGLFSVRSDVYSFGILILEIITGQKNSSFHHMEGSINIVGYAWQLWNGDMGEQLIDPAIRGTCSAREALRCIHMALLCVQDHAHDRPDIPYVVLTLGSDSSVLPMPRPPTFTLQCTSSSSARDMYNREKEESFSANDLTVTMLQGR</sequence>
<dbReference type="EMBL" id="JAAALK010000079">
    <property type="protein sequence ID" value="KAG8099711.1"/>
    <property type="molecule type" value="Genomic_DNA"/>
</dbReference>
<reference evidence="28" key="1">
    <citation type="journal article" date="2021" name="bioRxiv">
        <title>Whole Genome Assembly and Annotation of Northern Wild Rice, Zizania palustris L., Supports a Whole Genome Duplication in the Zizania Genus.</title>
        <authorList>
            <person name="Haas M."/>
            <person name="Kono T."/>
            <person name="Macchietto M."/>
            <person name="Millas R."/>
            <person name="McGilp L."/>
            <person name="Shao M."/>
            <person name="Duquette J."/>
            <person name="Hirsch C.N."/>
            <person name="Kimball J."/>
        </authorList>
    </citation>
    <scope>NUCLEOTIDE SEQUENCE</scope>
    <source>
        <tissue evidence="28">Fresh leaf tissue</tissue>
    </source>
</reference>
<feature type="domain" description="Bulb-type lectin" evidence="26">
    <location>
        <begin position="25"/>
        <end position="150"/>
    </location>
</feature>
<comment type="catalytic activity">
    <reaction evidence="16 18">
        <text>L-threonyl-[protein] + ATP = O-phospho-L-threonyl-[protein] + ADP + H(+)</text>
        <dbReference type="Rhea" id="RHEA:46608"/>
        <dbReference type="Rhea" id="RHEA-COMP:11060"/>
        <dbReference type="Rhea" id="RHEA-COMP:11605"/>
        <dbReference type="ChEBI" id="CHEBI:15378"/>
        <dbReference type="ChEBI" id="CHEBI:30013"/>
        <dbReference type="ChEBI" id="CHEBI:30616"/>
        <dbReference type="ChEBI" id="CHEBI:61977"/>
        <dbReference type="ChEBI" id="CHEBI:456216"/>
        <dbReference type="EC" id="2.7.11.1"/>
    </reaction>
</comment>
<dbReference type="SMART" id="SM00108">
    <property type="entry name" value="B_lectin"/>
    <property type="match status" value="1"/>
</dbReference>
<evidence type="ECO:0000256" key="8">
    <source>
        <dbReference type="ARBA" id="ARBA00022741"/>
    </source>
</evidence>
<dbReference type="OrthoDB" id="1910371at2759"/>
<dbReference type="PROSITE" id="PS50011">
    <property type="entry name" value="PROTEIN_KINASE_DOM"/>
    <property type="match status" value="1"/>
</dbReference>
<evidence type="ECO:0000256" key="10">
    <source>
        <dbReference type="ARBA" id="ARBA00022840"/>
    </source>
</evidence>
<evidence type="ECO:0000256" key="12">
    <source>
        <dbReference type="ARBA" id="ARBA00023136"/>
    </source>
</evidence>
<dbReference type="EC" id="2.7.11.1" evidence="18"/>
<keyword evidence="10 18" id="KW-0067">ATP-binding</keyword>
<dbReference type="Proteomes" id="UP000729402">
    <property type="component" value="Unassembled WGS sequence"/>
</dbReference>
<feature type="signal peptide" evidence="23">
    <location>
        <begin position="1"/>
        <end position="24"/>
    </location>
</feature>
<evidence type="ECO:0000256" key="18">
    <source>
        <dbReference type="PIRNR" id="PIRNR000641"/>
    </source>
</evidence>
<evidence type="ECO:0000256" key="6">
    <source>
        <dbReference type="ARBA" id="ARBA00022692"/>
    </source>
</evidence>
<evidence type="ECO:0000256" key="15">
    <source>
        <dbReference type="ARBA" id="ARBA00023180"/>
    </source>
</evidence>
<dbReference type="PANTHER" id="PTHR27002">
    <property type="entry name" value="RECEPTOR-LIKE SERINE/THREONINE-PROTEIN KINASE SD1-8"/>
    <property type="match status" value="1"/>
</dbReference>
<evidence type="ECO:0000313" key="28">
    <source>
        <dbReference type="EMBL" id="KAG8099711.1"/>
    </source>
</evidence>
<dbReference type="PROSITE" id="PS50927">
    <property type="entry name" value="BULB_LECTIN"/>
    <property type="match status" value="1"/>
</dbReference>
<dbReference type="Pfam" id="PF00954">
    <property type="entry name" value="S_locus_glycop"/>
    <property type="match status" value="1"/>
</dbReference>
<evidence type="ECO:0000256" key="7">
    <source>
        <dbReference type="ARBA" id="ARBA00022729"/>
    </source>
</evidence>
<feature type="domain" description="Apple" evidence="27">
    <location>
        <begin position="350"/>
        <end position="438"/>
    </location>
</feature>
<name>A0A8J5X0U6_ZIZPA</name>
<dbReference type="InterPro" id="IPR001480">
    <property type="entry name" value="Bulb-type_lectin_dom"/>
</dbReference>
<evidence type="ECO:0000256" key="23">
    <source>
        <dbReference type="SAM" id="SignalP"/>
    </source>
</evidence>
<evidence type="ECO:0000256" key="11">
    <source>
        <dbReference type="ARBA" id="ARBA00022989"/>
    </source>
</evidence>
<dbReference type="InterPro" id="IPR017441">
    <property type="entry name" value="Protein_kinase_ATP_BS"/>
</dbReference>
<evidence type="ECO:0000259" key="27">
    <source>
        <dbReference type="PROSITE" id="PS50948"/>
    </source>
</evidence>
<dbReference type="SMART" id="SM00473">
    <property type="entry name" value="PAN_AP"/>
    <property type="match status" value="1"/>
</dbReference>
<evidence type="ECO:0000256" key="16">
    <source>
        <dbReference type="ARBA" id="ARBA00047899"/>
    </source>
</evidence>
<dbReference type="GO" id="GO:0005524">
    <property type="term" value="F:ATP binding"/>
    <property type="evidence" value="ECO:0007669"/>
    <property type="project" value="UniProtKB-UniRule"/>
</dbReference>
<evidence type="ECO:0000256" key="17">
    <source>
        <dbReference type="ARBA" id="ARBA00048679"/>
    </source>
</evidence>
<dbReference type="PROSITE" id="PS00107">
    <property type="entry name" value="PROTEIN_KINASE_ATP"/>
    <property type="match status" value="1"/>
</dbReference>
<keyword evidence="7 23" id="KW-0732">Signal</keyword>
<feature type="binding site" evidence="20">
    <location>
        <position position="572"/>
    </location>
    <ligand>
        <name>ATP</name>
        <dbReference type="ChEBI" id="CHEBI:30616"/>
    </ligand>
</feature>
<dbReference type="GO" id="GO:0004674">
    <property type="term" value="F:protein serine/threonine kinase activity"/>
    <property type="evidence" value="ECO:0007669"/>
    <property type="project" value="UniProtKB-KW"/>
</dbReference>
<evidence type="ECO:0000256" key="13">
    <source>
        <dbReference type="ARBA" id="ARBA00023157"/>
    </source>
</evidence>
<evidence type="ECO:0000256" key="14">
    <source>
        <dbReference type="ARBA" id="ARBA00023170"/>
    </source>
</evidence>
<dbReference type="InterPro" id="IPR003609">
    <property type="entry name" value="Pan_app"/>
</dbReference>
<dbReference type="Pfam" id="PF08276">
    <property type="entry name" value="PAN_2"/>
    <property type="match status" value="1"/>
</dbReference>
<evidence type="ECO:0000256" key="20">
    <source>
        <dbReference type="PROSITE-ProRule" id="PRU10141"/>
    </source>
</evidence>
<dbReference type="InterPro" id="IPR008271">
    <property type="entry name" value="Ser/Thr_kinase_AS"/>
</dbReference>
<dbReference type="InterPro" id="IPR000858">
    <property type="entry name" value="S_locus_glycoprot_dom"/>
</dbReference>
<dbReference type="PROSITE" id="PS00108">
    <property type="entry name" value="PROTEIN_KINASE_ST"/>
    <property type="match status" value="1"/>
</dbReference>
<evidence type="ECO:0000256" key="5">
    <source>
        <dbReference type="ARBA" id="ARBA00022679"/>
    </source>
</evidence>
<keyword evidence="15" id="KW-0325">Glycoprotein</keyword>
<feature type="transmembrane region" description="Helical" evidence="22">
    <location>
        <begin position="452"/>
        <end position="475"/>
    </location>
</feature>
<dbReference type="FunFam" id="3.30.200.20:FF:000330">
    <property type="entry name" value="G-type lectin S-receptor-like serine/threonine-protein kinase At4g03230"/>
    <property type="match status" value="1"/>
</dbReference>
<feature type="region of interest" description="Disordered" evidence="21">
    <location>
        <begin position="505"/>
        <end position="524"/>
    </location>
</feature>
<dbReference type="PROSITE" id="PS50026">
    <property type="entry name" value="EGF_3"/>
    <property type="match status" value="1"/>
</dbReference>
<evidence type="ECO:0000256" key="3">
    <source>
        <dbReference type="ARBA" id="ARBA00022527"/>
    </source>
</evidence>
<dbReference type="GO" id="GO:0005886">
    <property type="term" value="C:plasma membrane"/>
    <property type="evidence" value="ECO:0007669"/>
    <property type="project" value="UniProtKB-SubCell"/>
</dbReference>
<keyword evidence="13" id="KW-1015">Disulfide bond</keyword>
<dbReference type="CDD" id="cd00028">
    <property type="entry name" value="B_lectin"/>
    <property type="match status" value="1"/>
</dbReference>
<comment type="similarity">
    <text evidence="18">Belongs to the protein kinase superfamily. Ser/Thr protein kinase family.</text>
</comment>
<gene>
    <name evidence="28" type="ORF">GUJ93_ZPchr0013g36319</name>
</gene>
<evidence type="ECO:0000256" key="9">
    <source>
        <dbReference type="ARBA" id="ARBA00022777"/>
    </source>
</evidence>
<evidence type="ECO:0000256" key="19">
    <source>
        <dbReference type="PROSITE-ProRule" id="PRU00076"/>
    </source>
</evidence>
<dbReference type="CDD" id="cd14066">
    <property type="entry name" value="STKc_IRAK"/>
    <property type="match status" value="1"/>
</dbReference>
<protein>
    <recommendedName>
        <fullName evidence="18">Receptor-like serine/threonine-protein kinase</fullName>
        <ecNumber evidence="18">2.7.11.1</ecNumber>
    </recommendedName>
</protein>
<evidence type="ECO:0000259" key="25">
    <source>
        <dbReference type="PROSITE" id="PS50026"/>
    </source>
</evidence>
<dbReference type="PANTHER" id="PTHR27002:SF181">
    <property type="entry name" value="RECEPTOR-LIKE SERINE_THREONINE-PROTEIN KINASE"/>
    <property type="match status" value="1"/>
</dbReference>
<dbReference type="InterPro" id="IPR024171">
    <property type="entry name" value="SRK-like_kinase"/>
</dbReference>
<evidence type="ECO:0000259" key="24">
    <source>
        <dbReference type="PROSITE" id="PS50011"/>
    </source>
</evidence>
<proteinExistence type="inferred from homology"/>
<comment type="catalytic activity">
    <reaction evidence="17 18">
        <text>L-seryl-[protein] + ATP = O-phospho-L-seryl-[protein] + ADP + H(+)</text>
        <dbReference type="Rhea" id="RHEA:17989"/>
        <dbReference type="Rhea" id="RHEA-COMP:9863"/>
        <dbReference type="Rhea" id="RHEA-COMP:11604"/>
        <dbReference type="ChEBI" id="CHEBI:15378"/>
        <dbReference type="ChEBI" id="CHEBI:29999"/>
        <dbReference type="ChEBI" id="CHEBI:30616"/>
        <dbReference type="ChEBI" id="CHEBI:83421"/>
        <dbReference type="ChEBI" id="CHEBI:456216"/>
        <dbReference type="EC" id="2.7.11.1"/>
    </reaction>
</comment>
<dbReference type="InterPro" id="IPR000742">
    <property type="entry name" value="EGF"/>
</dbReference>
<reference evidence="28" key="2">
    <citation type="submission" date="2021-02" db="EMBL/GenBank/DDBJ databases">
        <authorList>
            <person name="Kimball J.A."/>
            <person name="Haas M.W."/>
            <person name="Macchietto M."/>
            <person name="Kono T."/>
            <person name="Duquette J."/>
            <person name="Shao M."/>
        </authorList>
    </citation>
    <scope>NUCLEOTIDE SEQUENCE</scope>
    <source>
        <tissue evidence="28">Fresh leaf tissue</tissue>
    </source>
</reference>
<feature type="region of interest" description="Disordered" evidence="21">
    <location>
        <begin position="114"/>
        <end position="136"/>
    </location>
</feature>
<feature type="domain" description="EGF-like" evidence="25">
    <location>
        <begin position="293"/>
        <end position="332"/>
    </location>
</feature>
<comment type="subcellular location">
    <subcellularLocation>
        <location evidence="1">Cell membrane</location>
        <topology evidence="1">Single-pass type I membrane protein</topology>
    </subcellularLocation>
</comment>
<keyword evidence="14" id="KW-0675">Receptor</keyword>
<keyword evidence="9 18" id="KW-0418">Kinase</keyword>
<dbReference type="AlphaFoldDB" id="A0A8J5X0U6"/>
<dbReference type="PIRSF" id="PIRSF000641">
    <property type="entry name" value="SRK"/>
    <property type="match status" value="1"/>
</dbReference>
<dbReference type="FunFam" id="1.10.510.10:FF:000060">
    <property type="entry name" value="G-type lectin S-receptor-like serine/threonine-protein kinase"/>
    <property type="match status" value="1"/>
</dbReference>
<dbReference type="SMART" id="SM00220">
    <property type="entry name" value="S_TKc"/>
    <property type="match status" value="1"/>
</dbReference>
<keyword evidence="8 18" id="KW-0547">Nucleotide-binding</keyword>
<organism evidence="28 29">
    <name type="scientific">Zizania palustris</name>
    <name type="common">Northern wild rice</name>
    <dbReference type="NCBI Taxonomy" id="103762"/>
    <lineage>
        <taxon>Eukaryota</taxon>
        <taxon>Viridiplantae</taxon>
        <taxon>Streptophyta</taxon>
        <taxon>Embryophyta</taxon>
        <taxon>Tracheophyta</taxon>
        <taxon>Spermatophyta</taxon>
        <taxon>Magnoliopsida</taxon>
        <taxon>Liliopsida</taxon>
        <taxon>Poales</taxon>
        <taxon>Poaceae</taxon>
        <taxon>BOP clade</taxon>
        <taxon>Oryzoideae</taxon>
        <taxon>Oryzeae</taxon>
        <taxon>Zizaniinae</taxon>
        <taxon>Zizania</taxon>
    </lineage>
</organism>
<keyword evidence="5 18" id="KW-0808">Transferase</keyword>
<keyword evidence="4 19" id="KW-0245">EGF-like domain</keyword>
<keyword evidence="3 18" id="KW-0723">Serine/threonine-protein kinase</keyword>
<keyword evidence="12 22" id="KW-0472">Membrane</keyword>
<evidence type="ECO:0000313" key="29">
    <source>
        <dbReference type="Proteomes" id="UP000729402"/>
    </source>
</evidence>
<evidence type="ECO:0000256" key="22">
    <source>
        <dbReference type="SAM" id="Phobius"/>
    </source>
</evidence>
<evidence type="ECO:0000256" key="4">
    <source>
        <dbReference type="ARBA" id="ARBA00022536"/>
    </source>
</evidence>
<dbReference type="CDD" id="cd01098">
    <property type="entry name" value="PAN_AP_plant"/>
    <property type="match status" value="1"/>
</dbReference>
<evidence type="ECO:0000259" key="26">
    <source>
        <dbReference type="PROSITE" id="PS50927"/>
    </source>
</evidence>
<keyword evidence="6 22" id="KW-0812">Transmembrane</keyword>
<feature type="chain" id="PRO_5035296239" description="Receptor-like serine/threonine-protein kinase" evidence="23">
    <location>
        <begin position="25"/>
        <end position="865"/>
    </location>
</feature>
<accession>A0A8J5X0U6</accession>
<comment type="caution">
    <text evidence="28">The sequence shown here is derived from an EMBL/GenBank/DDBJ whole genome shotgun (WGS) entry which is preliminary data.</text>
</comment>
<dbReference type="Pfam" id="PF07714">
    <property type="entry name" value="PK_Tyr_Ser-Thr"/>
    <property type="match status" value="1"/>
</dbReference>
<dbReference type="GO" id="GO:0048544">
    <property type="term" value="P:recognition of pollen"/>
    <property type="evidence" value="ECO:0007669"/>
    <property type="project" value="InterPro"/>
</dbReference>
<evidence type="ECO:0000256" key="1">
    <source>
        <dbReference type="ARBA" id="ARBA00004251"/>
    </source>
</evidence>
<evidence type="ECO:0000256" key="21">
    <source>
        <dbReference type="SAM" id="MobiDB-lite"/>
    </source>
</evidence>
<comment type="caution">
    <text evidence="19">Lacks conserved residue(s) required for the propagation of feature annotation.</text>
</comment>
<dbReference type="Pfam" id="PF01453">
    <property type="entry name" value="B_lectin"/>
    <property type="match status" value="1"/>
</dbReference>
<dbReference type="PROSITE" id="PS50948">
    <property type="entry name" value="PAN"/>
    <property type="match status" value="1"/>
</dbReference>